<dbReference type="STRING" id="299467.A0A443STX1"/>
<feature type="transmembrane region" description="Helical" evidence="2">
    <location>
        <begin position="728"/>
        <end position="753"/>
    </location>
</feature>
<evidence type="ECO:0000256" key="2">
    <source>
        <dbReference type="SAM" id="Phobius"/>
    </source>
</evidence>
<sequence>VVGQNENWNLESGWTKESISGIGKLNALDVICGKDHMTVRAEFNGPFQGIVFSKGTYGQDNCVYIKPYSGTTHATFKVKYDECGTKPDLQGKYYENTIVIQYGTDIIEAWDEAKRLRCEWFEAYEKPATFRPAIPVADLDVVEMNFQGDDIDCWMEIQEGKGPWGREVSRIVPVGQPMTIVIAINDYQGQFDMRVKSCFAHDGVKPPIHLTDEYGCVLRQKMLTPFNKVRDSNGRATIISYSHFYAFKFPDSMNVQIQCTVEVCRHGCPDACQKGSYPPPHREIHPKINFGLQNKPAANRPENDALIGHKTHDNEAKQIGDDDMLKQASQQHPNHQFDIHRLPLSQAINDTEFEKLEIKKQVVKSPEDEKPESRPAVDDHNIAEESNPVVKVMEIDLTADQKKPIISEQTAANISPDDMKHASKFLTDLGINVDLNNLASNVMSKLQNKDITSLLRDEKLKELALASGIKLHRGEQIPKPQSLVGNAEGNTDEQNSPITDVKHDNEVYESHRLPASELPKGHILMNETKNEFLKPAAANEYTRHTQNAVDQHSQVKQPPLIRATGMNPRPFAEMPLDASNPVVQVMNIPLQLGMPPIQLPAVNNFIAQRPTKPQRPSLFSAFQLPKLNFPFMSKNEVLQPPHIDGRFPQRFTNEQHNMVAMAPFPHGPRSFRHKRSHTGPEISVTKQFQVVTSIDLSFAPNVTTDTPQVFEGRREDVANGFCIPFTSVILALCTITSLVVCAMLFSVCVFFRINGRRNKPIYK</sequence>
<keyword evidence="2" id="KW-0812">Transmembrane</keyword>
<organism evidence="4 5">
    <name type="scientific">Leptotrombidium deliense</name>
    <dbReference type="NCBI Taxonomy" id="299467"/>
    <lineage>
        <taxon>Eukaryota</taxon>
        <taxon>Metazoa</taxon>
        <taxon>Ecdysozoa</taxon>
        <taxon>Arthropoda</taxon>
        <taxon>Chelicerata</taxon>
        <taxon>Arachnida</taxon>
        <taxon>Acari</taxon>
        <taxon>Acariformes</taxon>
        <taxon>Trombidiformes</taxon>
        <taxon>Prostigmata</taxon>
        <taxon>Anystina</taxon>
        <taxon>Parasitengona</taxon>
        <taxon>Trombiculoidea</taxon>
        <taxon>Trombiculidae</taxon>
        <taxon>Leptotrombidium</taxon>
    </lineage>
</organism>
<dbReference type="PANTHER" id="PTHR46560:SF1">
    <property type="entry name" value="MINIATURE"/>
    <property type="match status" value="1"/>
</dbReference>
<dbReference type="InterPro" id="IPR001507">
    <property type="entry name" value="ZP_dom"/>
</dbReference>
<comment type="caution">
    <text evidence="4">The sequence shown here is derived from an EMBL/GenBank/DDBJ whole genome shotgun (WGS) entry which is preliminary data.</text>
</comment>
<dbReference type="PROSITE" id="PS51034">
    <property type="entry name" value="ZP_2"/>
    <property type="match status" value="1"/>
</dbReference>
<feature type="non-terminal residue" evidence="4">
    <location>
        <position position="1"/>
    </location>
</feature>
<evidence type="ECO:0000313" key="5">
    <source>
        <dbReference type="Proteomes" id="UP000288716"/>
    </source>
</evidence>
<feature type="compositionally biased region" description="Polar residues" evidence="1">
    <location>
        <begin position="488"/>
        <end position="498"/>
    </location>
</feature>
<dbReference type="InterPro" id="IPR056953">
    <property type="entry name" value="CUT_N"/>
</dbReference>
<dbReference type="VEuPathDB" id="VectorBase:LDEU001045"/>
<proteinExistence type="predicted"/>
<keyword evidence="2" id="KW-1133">Transmembrane helix</keyword>
<evidence type="ECO:0000256" key="1">
    <source>
        <dbReference type="SAM" id="MobiDB-lite"/>
    </source>
</evidence>
<gene>
    <name evidence="4" type="ORF">B4U80_11489</name>
</gene>
<feature type="region of interest" description="Disordered" evidence="1">
    <location>
        <begin position="362"/>
        <end position="382"/>
    </location>
</feature>
<dbReference type="OrthoDB" id="6506030at2759"/>
<dbReference type="InterPro" id="IPR055355">
    <property type="entry name" value="ZP-C"/>
</dbReference>
<dbReference type="SMART" id="SM00241">
    <property type="entry name" value="ZP"/>
    <property type="match status" value="1"/>
</dbReference>
<evidence type="ECO:0000259" key="3">
    <source>
        <dbReference type="PROSITE" id="PS51034"/>
    </source>
</evidence>
<dbReference type="Pfam" id="PF00100">
    <property type="entry name" value="Zona_pellucida"/>
    <property type="match status" value="1"/>
</dbReference>
<feature type="domain" description="ZP" evidence="3">
    <location>
        <begin position="31"/>
        <end position="279"/>
    </location>
</feature>
<dbReference type="Proteomes" id="UP000288716">
    <property type="component" value="Unassembled WGS sequence"/>
</dbReference>
<keyword evidence="5" id="KW-1185">Reference proteome</keyword>
<feature type="region of interest" description="Disordered" evidence="1">
    <location>
        <begin position="479"/>
        <end position="499"/>
    </location>
</feature>
<name>A0A443STX1_9ACAR</name>
<protein>
    <submittedName>
        <fullName evidence="4">Zona pellucida-like domain containing protein 7</fullName>
    </submittedName>
</protein>
<dbReference type="EMBL" id="NCKV01000307">
    <property type="protein sequence ID" value="RWS30995.1"/>
    <property type="molecule type" value="Genomic_DNA"/>
</dbReference>
<accession>A0A443STX1</accession>
<keyword evidence="2" id="KW-0472">Membrane</keyword>
<evidence type="ECO:0000313" key="4">
    <source>
        <dbReference type="EMBL" id="RWS30995.1"/>
    </source>
</evidence>
<dbReference type="AlphaFoldDB" id="A0A443STX1"/>
<dbReference type="PANTHER" id="PTHR46560">
    <property type="entry name" value="CYPHER, ISOFORM B"/>
    <property type="match status" value="1"/>
</dbReference>
<reference evidence="4 5" key="1">
    <citation type="journal article" date="2018" name="Gigascience">
        <title>Genomes of trombidid mites reveal novel predicted allergens and laterally-transferred genes associated with secondary metabolism.</title>
        <authorList>
            <person name="Dong X."/>
            <person name="Chaisiri K."/>
            <person name="Xia D."/>
            <person name="Armstrong S.D."/>
            <person name="Fang Y."/>
            <person name="Donnelly M.J."/>
            <person name="Kadowaki T."/>
            <person name="McGarry J.W."/>
            <person name="Darby A.C."/>
            <person name="Makepeace B.L."/>
        </authorList>
    </citation>
    <scope>NUCLEOTIDE SEQUENCE [LARGE SCALE GENOMIC DNA]</scope>
    <source>
        <strain evidence="4">UoL-UT</strain>
    </source>
</reference>
<dbReference type="Pfam" id="PF25057">
    <property type="entry name" value="CUT_N"/>
    <property type="match status" value="1"/>
</dbReference>